<accession>A0ABT1CYT6</accession>
<reference evidence="2 3" key="1">
    <citation type="submission" date="2021-12" db="EMBL/GenBank/DDBJ databases">
        <title>Siccirubricoccus leaddurans sp. nov., a high concentration Zn2+ tolerance bacterium.</title>
        <authorList>
            <person name="Cao Y."/>
        </authorList>
    </citation>
    <scope>NUCLEOTIDE SEQUENCE [LARGE SCALE GENOMIC DNA]</scope>
    <source>
        <strain evidence="2 3">KC 17139</strain>
    </source>
</reference>
<evidence type="ECO:0000256" key="1">
    <source>
        <dbReference type="SAM" id="MobiDB-lite"/>
    </source>
</evidence>
<dbReference type="EMBL" id="JAFIRR010000008">
    <property type="protein sequence ID" value="MCO6414814.1"/>
    <property type="molecule type" value="Genomic_DNA"/>
</dbReference>
<dbReference type="Proteomes" id="UP001523392">
    <property type="component" value="Unassembled WGS sequence"/>
</dbReference>
<feature type="compositionally biased region" description="Polar residues" evidence="1">
    <location>
        <begin position="58"/>
        <end position="69"/>
    </location>
</feature>
<organism evidence="2 3">
    <name type="scientific">Siccirubricoccus soli</name>
    <dbReference type="NCBI Taxonomy" id="2899147"/>
    <lineage>
        <taxon>Bacteria</taxon>
        <taxon>Pseudomonadati</taxon>
        <taxon>Pseudomonadota</taxon>
        <taxon>Alphaproteobacteria</taxon>
        <taxon>Acetobacterales</taxon>
        <taxon>Roseomonadaceae</taxon>
        <taxon>Siccirubricoccus</taxon>
    </lineage>
</organism>
<name>A0ABT1CYT6_9PROT</name>
<keyword evidence="3" id="KW-1185">Reference proteome</keyword>
<sequence>MHVIPAPGLVVLDPDTFETLPPEGRVVPPSEYWLRRLRDADVALAPTPEAAKKAAKRSPTTPAETGPVS</sequence>
<dbReference type="Pfam" id="PF10948">
    <property type="entry name" value="DUF2635"/>
    <property type="match status" value="1"/>
</dbReference>
<protein>
    <submittedName>
        <fullName evidence="2">DUF2635 domain-containing protein</fullName>
    </submittedName>
</protein>
<evidence type="ECO:0000313" key="3">
    <source>
        <dbReference type="Proteomes" id="UP001523392"/>
    </source>
</evidence>
<feature type="region of interest" description="Disordered" evidence="1">
    <location>
        <begin position="45"/>
        <end position="69"/>
    </location>
</feature>
<gene>
    <name evidence="2" type="ORF">JYK14_01290</name>
</gene>
<evidence type="ECO:0000313" key="2">
    <source>
        <dbReference type="EMBL" id="MCO6414814.1"/>
    </source>
</evidence>
<dbReference type="InterPro" id="IPR024400">
    <property type="entry name" value="DUF2635"/>
</dbReference>
<comment type="caution">
    <text evidence="2">The sequence shown here is derived from an EMBL/GenBank/DDBJ whole genome shotgun (WGS) entry which is preliminary data.</text>
</comment>
<dbReference type="RefSeq" id="WP_252951428.1">
    <property type="nucleotide sequence ID" value="NZ_JAFIRR010000008.1"/>
</dbReference>
<proteinExistence type="predicted"/>